<dbReference type="SUPFAM" id="SSF51126">
    <property type="entry name" value="Pectin lyase-like"/>
    <property type="match status" value="1"/>
</dbReference>
<reference evidence="3 4" key="1">
    <citation type="submission" date="2024-03" db="EMBL/GenBank/DDBJ databases">
        <title>Novel species of the genus Variovorax.</title>
        <authorList>
            <person name="Liu Q."/>
            <person name="Xin Y.-H."/>
        </authorList>
    </citation>
    <scope>NUCLEOTIDE SEQUENCE [LARGE SCALE GENOMIC DNA]</scope>
    <source>
        <strain evidence="3 4">KACC 18501</strain>
    </source>
</reference>
<dbReference type="Proteomes" id="UP001363010">
    <property type="component" value="Unassembled WGS sequence"/>
</dbReference>
<evidence type="ECO:0000256" key="1">
    <source>
        <dbReference type="SAM" id="MobiDB-lite"/>
    </source>
</evidence>
<name>A0ABU8W6U0_9BURK</name>
<feature type="compositionally biased region" description="Low complexity" evidence="1">
    <location>
        <begin position="436"/>
        <end position="477"/>
    </location>
</feature>
<accession>A0ABU8W6U0</accession>
<feature type="domain" description="Filamentous haemagglutinin FhaB/tRNA nuclease CdiA-like TPS" evidence="2">
    <location>
        <begin position="82"/>
        <end position="202"/>
    </location>
</feature>
<protein>
    <submittedName>
        <fullName evidence="3">Filamentous hemagglutinin N-terminal domain-containing protein</fullName>
    </submittedName>
</protein>
<dbReference type="RefSeq" id="WP_340366721.1">
    <property type="nucleotide sequence ID" value="NZ_JBBKZV010000024.1"/>
</dbReference>
<feature type="region of interest" description="Disordered" evidence="1">
    <location>
        <begin position="435"/>
        <end position="477"/>
    </location>
</feature>
<dbReference type="Gene3D" id="2.160.20.10">
    <property type="entry name" value="Single-stranded right-handed beta-helix, Pectin lyase-like"/>
    <property type="match status" value="1"/>
</dbReference>
<dbReference type="InterPro" id="IPR012334">
    <property type="entry name" value="Pectin_lyas_fold"/>
</dbReference>
<comment type="caution">
    <text evidence="3">The sequence shown here is derived from an EMBL/GenBank/DDBJ whole genome shotgun (WGS) entry which is preliminary data.</text>
</comment>
<dbReference type="InterPro" id="IPR010069">
    <property type="entry name" value="CdiA_FHA1_rpt"/>
</dbReference>
<evidence type="ECO:0000313" key="4">
    <source>
        <dbReference type="Proteomes" id="UP001363010"/>
    </source>
</evidence>
<dbReference type="Pfam" id="PF05860">
    <property type="entry name" value="TPS"/>
    <property type="match status" value="1"/>
</dbReference>
<sequence>MNSHCHRVIFNAARGLRMAVQETAKSDGKAPGATSGTASGTSASSAFSAALAAALFMSPALAQVVANPTSPGTLRPIVLVAPNGVPTVNITPPSAAGVSRNQYADFNVAASGLILNNSRVSVQSQIGGWIAGNQNLATGSARIILNEVIGGSASRIRGALEVAGPRTEVIVANPSGIAVSGGSFINISNLTLTTGLPQVNAFGGLDSYVVRGGSVTVDGAGLDASRTDSAAILARAVNIGGGIWAPDLKVVSGANQISADHSQVTPVAGAGSTPTYAVDVSQLGGMYSNHIWLVGTEHGLGVRNAGAIQAHGSNAPVGLAGIGQFVITAAGRLENTGTIQSTADTSITAASLANAGNITSATSLKVATAGDLANNLNGVGGTLEGPRVELSSSAGNVDNRNGGAIRQTSTAALSLSAPTLSNTAGGWIGAEPVPVATTSTGTSTGTGTSTTAATGTGSTSTGAGTTTSGTTSTASTSTTTAAAAVPVAPGSITASGAIWNDNGGKVYAGGPVTLQTANLANNGGTLSVASMTLSQPGFQNAGGTLNVSGAFNATLGTFDNSGGSLHAGSLNIASTGDFNNQDGELTSDADANLTVDGSASNKRGTISAAGALTLDVAGAISNVGATLLANQAV</sequence>
<gene>
    <name evidence="3" type="ORF">WKW80_27330</name>
</gene>
<dbReference type="Pfam" id="PF05594">
    <property type="entry name" value="Fil_haemagg"/>
    <property type="match status" value="4"/>
</dbReference>
<feature type="non-terminal residue" evidence="3">
    <location>
        <position position="633"/>
    </location>
</feature>
<dbReference type="EMBL" id="JBBKZV010000024">
    <property type="protein sequence ID" value="MEJ8825698.1"/>
    <property type="molecule type" value="Genomic_DNA"/>
</dbReference>
<dbReference type="Pfam" id="PF13018">
    <property type="entry name" value="ESPR"/>
    <property type="match status" value="1"/>
</dbReference>
<dbReference type="InterPro" id="IPR024973">
    <property type="entry name" value="ESPR"/>
</dbReference>
<dbReference type="NCBIfam" id="TIGR01901">
    <property type="entry name" value="adhes_NPXG"/>
    <property type="match status" value="1"/>
</dbReference>
<dbReference type="InterPro" id="IPR011050">
    <property type="entry name" value="Pectin_lyase_fold/virulence"/>
</dbReference>
<evidence type="ECO:0000313" key="3">
    <source>
        <dbReference type="EMBL" id="MEJ8825698.1"/>
    </source>
</evidence>
<keyword evidence="4" id="KW-1185">Reference proteome</keyword>
<proteinExistence type="predicted"/>
<dbReference type="NCBIfam" id="TIGR01731">
    <property type="entry name" value="fil_hemag_20aa"/>
    <property type="match status" value="6"/>
</dbReference>
<dbReference type="InterPro" id="IPR008638">
    <property type="entry name" value="FhaB/CdiA-like_TPS"/>
</dbReference>
<evidence type="ECO:0000259" key="2">
    <source>
        <dbReference type="SMART" id="SM00912"/>
    </source>
</evidence>
<organism evidence="3 4">
    <name type="scientific">Variovorax humicola</name>
    <dbReference type="NCBI Taxonomy" id="1769758"/>
    <lineage>
        <taxon>Bacteria</taxon>
        <taxon>Pseudomonadati</taxon>
        <taxon>Pseudomonadota</taxon>
        <taxon>Betaproteobacteria</taxon>
        <taxon>Burkholderiales</taxon>
        <taxon>Comamonadaceae</taxon>
        <taxon>Variovorax</taxon>
    </lineage>
</organism>
<dbReference type="InterPro" id="IPR008619">
    <property type="entry name" value="Filamentous_hemagglutn_rpt"/>
</dbReference>
<dbReference type="SMART" id="SM00912">
    <property type="entry name" value="Haemagg_act"/>
    <property type="match status" value="1"/>
</dbReference>